<comment type="caution">
    <text evidence="2">The sequence shown here is derived from an EMBL/GenBank/DDBJ whole genome shotgun (WGS) entry which is preliminary data.</text>
</comment>
<evidence type="ECO:0000313" key="3">
    <source>
        <dbReference type="Proteomes" id="UP000078309"/>
    </source>
</evidence>
<feature type="chain" id="PRO_5044834344" description="Hemolysin" evidence="1">
    <location>
        <begin position="26"/>
        <end position="496"/>
    </location>
</feature>
<dbReference type="AlphaFoldDB" id="A0ABD4QRF0"/>
<name>A0ABD4QRF0_VIBAN</name>
<evidence type="ECO:0008006" key="4">
    <source>
        <dbReference type="Google" id="ProtNLM"/>
    </source>
</evidence>
<evidence type="ECO:0000313" key="2">
    <source>
        <dbReference type="EMBL" id="MBT2917806.1"/>
    </source>
</evidence>
<organism evidence="2 3">
    <name type="scientific">Vibrio anguillarum</name>
    <name type="common">Listonella anguillarum</name>
    <dbReference type="NCBI Taxonomy" id="55601"/>
    <lineage>
        <taxon>Bacteria</taxon>
        <taxon>Pseudomonadati</taxon>
        <taxon>Pseudomonadota</taxon>
        <taxon>Gammaproteobacteria</taxon>
        <taxon>Vibrionales</taxon>
        <taxon>Vibrionaceae</taxon>
        <taxon>Vibrio</taxon>
    </lineage>
</organism>
<proteinExistence type="predicted"/>
<gene>
    <name evidence="2" type="ORF">PL14_03805</name>
</gene>
<sequence>MIVKNNMIFLAMLFANIVLANTAQANIPPSFEGARKVFDSVSNSVDPVGLCQTFNNLTTQANTWLLQNGYPESTMSKDFCKAIEIETNYPTLKFNDIKDSESWDVELRWEYWLDEEIDVTEKSALVLLSESVDGKNKARYMLYNLADAALVKQYGQYNYDENIGPSHSEQWESYGLTFTQDASSHGSDGEIMPTYWYRSTTGQSMLSSTWHGSQFRSFLIDRSNSELSNEVRTAAVDFLYATGQPVNEDNINKALPHFYFQICTKNGDPDARCLPGGVNNTNNFEVPYIYPESDSDGKYTHGTSSTVSVGISAGGEVSGEGPSAGFDMSVEQSFEESYSRDGQVMTLEQHALRNNFGATWTYKLDAKILQGIKGNETLETVGYMEDRLSNANAVLGEETWKNIDLSNQVDWREKITTENCIDGSEREMWFINSYDLARTAVTVGDGATSFSHIIKTYENGHTNNPYPISTLPRATVIKLHTVCKDGFRQAKPGIMN</sequence>
<protein>
    <recommendedName>
        <fullName evidence="4">Hemolysin</fullName>
    </recommendedName>
</protein>
<keyword evidence="1" id="KW-0732">Signal</keyword>
<feature type="signal peptide" evidence="1">
    <location>
        <begin position="1"/>
        <end position="25"/>
    </location>
</feature>
<accession>A0ABD4QRF0</accession>
<reference evidence="2 3" key="1">
    <citation type="journal article" date="2017" name="J. Fish Dis.">
        <title>Comparative assessment of Vibrio virulence in marine fish larvae.</title>
        <authorList>
            <person name="Ronneseth A."/>
            <person name="Castillo D."/>
            <person name="D'Alvise P."/>
            <person name="Tonnesen O."/>
            <person name="Haugland G."/>
            <person name="Grotkjaer T."/>
            <person name="Engell-Sorensen K."/>
            <person name="Norremark L."/>
            <person name="Bergh O."/>
            <person name="Wergeland H.I."/>
            <person name="Gram L."/>
        </authorList>
    </citation>
    <scope>NUCLEOTIDE SEQUENCE [LARGE SCALE GENOMIC DNA]</scope>
    <source>
        <strain evidence="2 3">90-11-286</strain>
    </source>
</reference>
<evidence type="ECO:0000256" key="1">
    <source>
        <dbReference type="SAM" id="SignalP"/>
    </source>
</evidence>
<dbReference type="Proteomes" id="UP000078309">
    <property type="component" value="Unassembled WGS sequence"/>
</dbReference>
<dbReference type="EMBL" id="JAHGUI010000015">
    <property type="protein sequence ID" value="MBT2917806.1"/>
    <property type="molecule type" value="Genomic_DNA"/>
</dbReference>